<dbReference type="AlphaFoldDB" id="A0A2N9JG20"/>
<dbReference type="GO" id="GO:0006534">
    <property type="term" value="P:cysteine metabolic process"/>
    <property type="evidence" value="ECO:0007669"/>
    <property type="project" value="InterPro"/>
</dbReference>
<evidence type="ECO:0000256" key="1">
    <source>
        <dbReference type="ARBA" id="ARBA00001933"/>
    </source>
</evidence>
<evidence type="ECO:0000259" key="7">
    <source>
        <dbReference type="Pfam" id="PF00266"/>
    </source>
</evidence>
<dbReference type="InterPro" id="IPR015422">
    <property type="entry name" value="PyrdxlP-dep_Trfase_small"/>
</dbReference>
<feature type="domain" description="Aminotransferase class V" evidence="7">
    <location>
        <begin position="26"/>
        <end position="404"/>
    </location>
</feature>
<name>A0A2N9JG20_9ACTN</name>
<dbReference type="EC" id="2.8.1.7" evidence="3"/>
<dbReference type="PANTHER" id="PTHR43586">
    <property type="entry name" value="CYSTEINE DESULFURASE"/>
    <property type="match status" value="1"/>
</dbReference>
<dbReference type="InterPro" id="IPR015424">
    <property type="entry name" value="PyrdxlP-dep_Trfase"/>
</dbReference>
<evidence type="ECO:0000256" key="3">
    <source>
        <dbReference type="ARBA" id="ARBA00012239"/>
    </source>
</evidence>
<protein>
    <recommendedName>
        <fullName evidence="3">cysteine desulfurase</fullName>
        <ecNumber evidence="3">2.8.1.7</ecNumber>
    </recommendedName>
</protein>
<dbReference type="NCBIfam" id="TIGR01979">
    <property type="entry name" value="sufS"/>
    <property type="match status" value="1"/>
</dbReference>
<organism evidence="8 9">
    <name type="scientific">Micropruina glycogenica</name>
    <dbReference type="NCBI Taxonomy" id="75385"/>
    <lineage>
        <taxon>Bacteria</taxon>
        <taxon>Bacillati</taxon>
        <taxon>Actinomycetota</taxon>
        <taxon>Actinomycetes</taxon>
        <taxon>Propionibacteriales</taxon>
        <taxon>Nocardioidaceae</taxon>
        <taxon>Micropruina</taxon>
    </lineage>
</organism>
<comment type="catalytic activity">
    <reaction evidence="6">
        <text>(sulfur carrier)-H + L-cysteine = (sulfur carrier)-SH + L-alanine</text>
        <dbReference type="Rhea" id="RHEA:43892"/>
        <dbReference type="Rhea" id="RHEA-COMP:14737"/>
        <dbReference type="Rhea" id="RHEA-COMP:14739"/>
        <dbReference type="ChEBI" id="CHEBI:29917"/>
        <dbReference type="ChEBI" id="CHEBI:35235"/>
        <dbReference type="ChEBI" id="CHEBI:57972"/>
        <dbReference type="ChEBI" id="CHEBI:64428"/>
        <dbReference type="EC" id="2.8.1.7"/>
    </reaction>
</comment>
<dbReference type="EMBL" id="LT985188">
    <property type="protein sequence ID" value="SPD87064.1"/>
    <property type="molecule type" value="Genomic_DNA"/>
</dbReference>
<dbReference type="GO" id="GO:0030170">
    <property type="term" value="F:pyridoxal phosphate binding"/>
    <property type="evidence" value="ECO:0007669"/>
    <property type="project" value="InterPro"/>
</dbReference>
<dbReference type="Proteomes" id="UP000238164">
    <property type="component" value="Chromosome 1"/>
</dbReference>
<dbReference type="Pfam" id="PF00266">
    <property type="entry name" value="Aminotran_5"/>
    <property type="match status" value="1"/>
</dbReference>
<gene>
    <name evidence="8" type="primary">sufS</name>
    <name evidence="8" type="ORF">MPLG2_2034</name>
</gene>
<reference evidence="8 9" key="1">
    <citation type="submission" date="2018-02" db="EMBL/GenBank/DDBJ databases">
        <authorList>
            <person name="Cohen D.B."/>
            <person name="Kent A.D."/>
        </authorList>
    </citation>
    <scope>NUCLEOTIDE SEQUENCE [LARGE SCALE GENOMIC DNA]</scope>
    <source>
        <strain evidence="8">1</strain>
    </source>
</reference>
<evidence type="ECO:0000256" key="4">
    <source>
        <dbReference type="ARBA" id="ARBA00022679"/>
    </source>
</evidence>
<sequence>MSYDVELIRSDFPILDRRVGEYPLAYLDSANTSQKPQVVIDALVDHYERHNANVARAMHMLGAEASEAYEGGREKVAAFIGADRADEVVFTKNASEALNLAAHTLGATLKPGDEVVISVMEHHSNIVPWQLLCARTGATLRWFDITDDGRLDLAKAQAENLINDNTRIVSLTWVSNVLGTVNPIAEIAAQAHAVGAVMVVDGSQAVPQLSTPVPALGADLVAFTGHKMVGPTGIGALWGRYDLLAELPPFLGGGEMIEIVRMTGSTFAPPPYRFEAGTPPIAEAVALGVAADYLAELGMADVAAHERSITDYALTALKQVEGLRILGTTEIGPEGRGGAISFTLATPDGLDVHPHDVMTFLDSRGVAVRGGHHCARPLHERLGITASTRASFYLYTVEREIDQLVEALDYTRSFFGRVA</sequence>
<evidence type="ECO:0000256" key="2">
    <source>
        <dbReference type="ARBA" id="ARBA00010447"/>
    </source>
</evidence>
<accession>A0A2N9JG20</accession>
<dbReference type="GO" id="GO:0031071">
    <property type="term" value="F:cysteine desulfurase activity"/>
    <property type="evidence" value="ECO:0007669"/>
    <property type="project" value="UniProtKB-EC"/>
</dbReference>
<dbReference type="RefSeq" id="WP_105185873.1">
    <property type="nucleotide sequence ID" value="NZ_BAAAGO010000023.1"/>
</dbReference>
<keyword evidence="5" id="KW-0663">Pyridoxal phosphate</keyword>
<evidence type="ECO:0000256" key="6">
    <source>
        <dbReference type="ARBA" id="ARBA00050776"/>
    </source>
</evidence>
<dbReference type="PANTHER" id="PTHR43586:SF8">
    <property type="entry name" value="CYSTEINE DESULFURASE 1, CHLOROPLASTIC"/>
    <property type="match status" value="1"/>
</dbReference>
<dbReference type="Gene3D" id="3.40.640.10">
    <property type="entry name" value="Type I PLP-dependent aspartate aminotransferase-like (Major domain)"/>
    <property type="match status" value="1"/>
</dbReference>
<dbReference type="CDD" id="cd06453">
    <property type="entry name" value="SufS_like"/>
    <property type="match status" value="1"/>
</dbReference>
<dbReference type="KEGG" id="mgg:MPLG2_2034"/>
<dbReference type="InterPro" id="IPR015421">
    <property type="entry name" value="PyrdxlP-dep_Trfase_major"/>
</dbReference>
<dbReference type="SUPFAM" id="SSF53383">
    <property type="entry name" value="PLP-dependent transferases"/>
    <property type="match status" value="1"/>
</dbReference>
<evidence type="ECO:0000313" key="8">
    <source>
        <dbReference type="EMBL" id="SPD87064.1"/>
    </source>
</evidence>
<dbReference type="OrthoDB" id="9804366at2"/>
<proteinExistence type="inferred from homology"/>
<keyword evidence="9" id="KW-1185">Reference proteome</keyword>
<keyword evidence="4 8" id="KW-0808">Transferase</keyword>
<dbReference type="InterPro" id="IPR000192">
    <property type="entry name" value="Aminotrans_V_dom"/>
</dbReference>
<comment type="cofactor">
    <cofactor evidence="1">
        <name>pyridoxal 5'-phosphate</name>
        <dbReference type="ChEBI" id="CHEBI:597326"/>
    </cofactor>
</comment>
<evidence type="ECO:0000256" key="5">
    <source>
        <dbReference type="ARBA" id="ARBA00022898"/>
    </source>
</evidence>
<evidence type="ECO:0000313" key="9">
    <source>
        <dbReference type="Proteomes" id="UP000238164"/>
    </source>
</evidence>
<comment type="similarity">
    <text evidence="2">Belongs to the class-V pyridoxal-phosphate-dependent aminotransferase family. Csd subfamily.</text>
</comment>
<dbReference type="InterPro" id="IPR010970">
    <property type="entry name" value="Cys_dSase_SufS"/>
</dbReference>
<dbReference type="Gene3D" id="3.90.1150.10">
    <property type="entry name" value="Aspartate Aminotransferase, domain 1"/>
    <property type="match status" value="1"/>
</dbReference>